<organism evidence="1 2">
    <name type="scientific">Candidatus Kaiserbacteria bacterium CG10_big_fil_rev_8_21_14_0_10_49_17</name>
    <dbReference type="NCBI Taxonomy" id="1974609"/>
    <lineage>
        <taxon>Bacteria</taxon>
        <taxon>Candidatus Kaiseribacteriota</taxon>
    </lineage>
</organism>
<dbReference type="EMBL" id="PFBJ01000013">
    <property type="protein sequence ID" value="PIT91031.1"/>
    <property type="molecule type" value="Genomic_DNA"/>
</dbReference>
<comment type="caution">
    <text evidence="1">The sequence shown here is derived from an EMBL/GenBank/DDBJ whole genome shotgun (WGS) entry which is preliminary data.</text>
</comment>
<dbReference type="Gene3D" id="3.30.70.60">
    <property type="match status" value="1"/>
</dbReference>
<reference evidence="2" key="1">
    <citation type="submission" date="2017-09" db="EMBL/GenBank/DDBJ databases">
        <title>Depth-based differentiation of microbial function through sediment-hosted aquifers and enrichment of novel symbionts in the deep terrestrial subsurface.</title>
        <authorList>
            <person name="Probst A.J."/>
            <person name="Ladd B."/>
            <person name="Jarett J.K."/>
            <person name="Geller-Mcgrath D.E."/>
            <person name="Sieber C.M.K."/>
            <person name="Emerson J.B."/>
            <person name="Anantharaman K."/>
            <person name="Thomas B.C."/>
            <person name="Malmstrom R."/>
            <person name="Stieglmeier M."/>
            <person name="Klingl A."/>
            <person name="Woyke T."/>
            <person name="Ryan C.M."/>
            <person name="Banfield J.F."/>
        </authorList>
    </citation>
    <scope>NUCLEOTIDE SEQUENCE [LARGE SCALE GENOMIC DNA]</scope>
</reference>
<proteinExistence type="predicted"/>
<name>A0A2M6WE02_9BACT</name>
<evidence type="ECO:0000313" key="2">
    <source>
        <dbReference type="Proteomes" id="UP000228809"/>
    </source>
</evidence>
<dbReference type="Proteomes" id="UP000228809">
    <property type="component" value="Unassembled WGS sequence"/>
</dbReference>
<sequence length="186" mass="20984">MIKVLTPILLVIATVGIFLGYINPAYAEIQALRADEEQFNQALERARELQSVRDALLSRYNTFAKDDIDRLEKLLPDHIDNVRLILDIDGIASKYNMRTRNVTISQGNNSRSSSQNETAVVSVDTNPYGSVVIEFSVAATYEDFLRFLHDLESSLRVVDLVGLSFQSDVSGDLYEFAVSLKTYWLK</sequence>
<dbReference type="AlphaFoldDB" id="A0A2M6WE02"/>
<accession>A0A2M6WE02</accession>
<evidence type="ECO:0008006" key="3">
    <source>
        <dbReference type="Google" id="ProtNLM"/>
    </source>
</evidence>
<gene>
    <name evidence="1" type="ORF">COU17_02555</name>
</gene>
<dbReference type="InterPro" id="IPR014717">
    <property type="entry name" value="Transl_elong_EF1B/ribsomal_bS6"/>
</dbReference>
<evidence type="ECO:0000313" key="1">
    <source>
        <dbReference type="EMBL" id="PIT91031.1"/>
    </source>
</evidence>
<protein>
    <recommendedName>
        <fullName evidence="3">Type 4a pilus biogenesis protein PilO</fullName>
    </recommendedName>
</protein>